<keyword evidence="4" id="KW-0489">Methyltransferase</keyword>
<evidence type="ECO:0000259" key="12">
    <source>
        <dbReference type="PROSITE" id="PS50280"/>
    </source>
</evidence>
<dbReference type="SMART" id="SM00508">
    <property type="entry name" value="PostSET"/>
    <property type="match status" value="1"/>
</dbReference>
<dbReference type="GO" id="GO:0032259">
    <property type="term" value="P:methylation"/>
    <property type="evidence" value="ECO:0007669"/>
    <property type="project" value="UniProtKB-KW"/>
</dbReference>
<evidence type="ECO:0000313" key="16">
    <source>
        <dbReference type="EMBL" id="KAG2651538.1"/>
    </source>
</evidence>
<dbReference type="Proteomes" id="UP000823388">
    <property type="component" value="Chromosome 1N"/>
</dbReference>
<comment type="caution">
    <text evidence="16">The sequence shown here is derived from an EMBL/GenBank/DDBJ whole genome shotgun (WGS) entry which is preliminary data.</text>
</comment>
<dbReference type="OrthoDB" id="422362at2759"/>
<dbReference type="InterPro" id="IPR003616">
    <property type="entry name" value="Post-SET_dom"/>
</dbReference>
<feature type="compositionally biased region" description="Polar residues" evidence="11">
    <location>
        <begin position="739"/>
        <end position="751"/>
    </location>
</feature>
<proteinExistence type="predicted"/>
<keyword evidence="10" id="KW-0539">Nucleus</keyword>
<feature type="domain" description="AWS" evidence="15">
    <location>
        <begin position="1389"/>
        <end position="1439"/>
    </location>
</feature>
<keyword evidence="5" id="KW-0808">Transferase</keyword>
<dbReference type="InterPro" id="IPR046341">
    <property type="entry name" value="SET_dom_sf"/>
</dbReference>
<feature type="compositionally biased region" description="Low complexity" evidence="11">
    <location>
        <begin position="1130"/>
        <end position="1142"/>
    </location>
</feature>
<accession>A0A8T0WXR8</accession>
<evidence type="ECO:0000256" key="11">
    <source>
        <dbReference type="SAM" id="MobiDB-lite"/>
    </source>
</evidence>
<dbReference type="Pfam" id="PF07496">
    <property type="entry name" value="zf-CW"/>
    <property type="match status" value="1"/>
</dbReference>
<dbReference type="PROSITE" id="PS51050">
    <property type="entry name" value="ZF_CW"/>
    <property type="match status" value="1"/>
</dbReference>
<sequence>MEESGAGARGPEDHAADAARLLGAEDALSAAAAPEPATAAEVCGAPEARLPAEADQEIGGHFAVGLVAPVEAVPASIEGRKLQIGQGKGSSLEQKDVDVEVEKGGSLAPASQSSAEPGGLQTCHEANGRLPHKTLCAPKDTGCVYGMSEETTEGSQFEQEGFVGNGGDWVGEVQGVNATLEDLRIACDEAECDHAGLLGSTSRGSELQPCAVDGSVSITDANDELQHDALMPDNEAVVSKPSTNRGSEQEPCAVNGIGVITDANDELQPDALMPDNEAMVSRTAHEDSVPSISGGINLPLDRKTGQFGGVSGDSMMCHVSDGGMWNNGLCATGGKGSQFIDSRCMYDTVDMATAGSPCQQGVLAGGRGVLCGVVVDSQTCYEEPHCGNEGLPDLVNRDILPCSMGAVCLKRNANRDLEKDVLSNSSWTLHEDSVPSISGHSPAVSLDGNTGRISELPEHRCMVKMACSAELCGTFSCESAFHKEAPEDERRFSRRKVNTSEEDMPTDCMEAAHDNGDLSDLGKHHSEKLQCGADGLPLMTGANHELEKAGFLPNINSVASCQVDETSVPSVYGSSIDVPLDGEAGQAVDTSENSAGFGKLVCDSLGGDMSLCEYGDENQHSGPHADKELQHTPLKYGTSGLSPEGNPCVSSYNQPCDDEPCCSGKESSALCLGHQDSAVGRSGHLDQGLNASNCADDCSVDFVSNANDGELQSQKLTALNVFRRRNPKRAASARRDSGRPNQMNQASSSTCKPKKVDVASSLQQSTTSLFPNKISKGRSGMKRPPKPSTWGSLKELLDGFCQSCRLSTSNPHPTCLDKGRSDNRSDQKSQPSIRRSRSSRSSKSKFSSMSAAGYAASELNGQSTLSTVVDIGHAASELNKQPACSTVADTDVSLQSHRQNIPKLSSDTSINIFDSTSNTTESTDSYCTVKSTCIQIDAQQLERALVSSIKETCAANVHGECAKLSTSEPSLTNANGSAMLHVEFSPDSVLEVASVTCEGNASASHDVMLHENSTNTGALNVGGYHPSVSSTSNFGNEQALLSLMNLEQQAEITLHEDTRKEEIDPSHTMVNNDVGEGKAQALQKSNAVRKIRIVRKPGCKNKDGSKGKRKNGISSTKISPSEASKHRPFSSDSISPDPSESILCTRPPEFSSCFEALTSGTQDHAIYEHDSIGSHSVMNGGRGSVFDSMKSPRRKKKDANAGKKKGKVQDPHKKEKSNKKNIADDTSFDHGILNLPSSDLAASCMNEQSNLGPATEFAPKNCSAISTDLPGNVACKTDGASVPPPPPPRAAWVCCDDCQKWRCIPAELVDVIGETRWTCKDNEDKAFANCSIPQEKTNAEINAELDLSDASADEADDDRSNSKACKAPSWTSIRSNWFLRRQRRTQSIDESMVCNCKPPQDGRLGCGDGCLNRMLNIECVKRTCPCGEQCSNQKFQRRSYAKLRWFHSGKKGYGLQLQEDVTEGRFLIEYVGEVLDIMSHESRQRYYASKGQKHFYFMALNGGEVIDACTKGNLGRFINHSCSPNCRTEKWMVNGEVCIGIFAMRNIKKGEELTFDYNYVRVSGAAPQKCFCGTAKCRGYIGGDISVDTVTQDDAEAGHFEQMVPDKDPEELMGANGSDSDGSLQNIAEPEFSIQGEDLHDCSAAKAELEPLEQTGGTVTETCEPQNSLEAWSPQEDEDVIRTPVHVSRTFESSLQQFPVHGPLSSDLLQKTANSVEGSKAPNVTDGSTPSSDFRSNLVPGFNTNKRNNLKQHRNVKPQSSTPIDNEHILGVEGRLNNLLDENGGISKRKDATKGYLKLLVVTAAEGDSAGGTSKSVRDLSLILDALLKTKSRSVLLDIINKNGFQMLHNILKQNRIDFYRIPIIRKLLKVLEFLAQEGILTSEHINGGPRCAGVESFRDSMLSLVRHKDFQVQQNARRFRDRWILHNTARSEPTEYPHTSTFAQDIQGTNMVWSSARRKRKSRWDYQPDEHYKMVGLKIQKFFSGHGKYDVRNKLQRNQGTNNCYNDVHHMESSTEGADDDVPPGFGPKQECQPSQLSIGSEVAPGLCMEGNQPSLSVSHVVPVGQHFGTPESEGGQCHQKWKVAPGVPFSPFPPFPTYPRGSPCPSTSSSHMFQPDGTSPANHSSSGNCGRTAGRDGRVHRAWRHGPRPKWPYHHQGRKFSNNHHRFERIEPPRSQ</sequence>
<feature type="region of interest" description="Disordered" evidence="11">
    <location>
        <begin position="2011"/>
        <end position="2035"/>
    </location>
</feature>
<feature type="compositionally biased region" description="Polar residues" evidence="11">
    <location>
        <begin position="1112"/>
        <end position="1122"/>
    </location>
</feature>
<feature type="region of interest" description="Disordered" evidence="11">
    <location>
        <begin position="1"/>
        <end position="22"/>
    </location>
</feature>
<feature type="domain" description="Post-SET" evidence="13">
    <location>
        <begin position="1566"/>
        <end position="1582"/>
    </location>
</feature>
<dbReference type="SUPFAM" id="SSF82199">
    <property type="entry name" value="SET domain"/>
    <property type="match status" value="1"/>
</dbReference>
<feature type="domain" description="CW-type" evidence="14">
    <location>
        <begin position="1286"/>
        <end position="1338"/>
    </location>
</feature>
<name>A0A8T0WXR8_PANVG</name>
<feature type="region of interest" description="Disordered" evidence="11">
    <location>
        <begin position="811"/>
        <end position="847"/>
    </location>
</feature>
<comment type="subcellular location">
    <subcellularLocation>
        <location evidence="2">Chromosome</location>
    </subcellularLocation>
    <subcellularLocation>
        <location evidence="1">Nucleus</location>
    </subcellularLocation>
</comment>
<dbReference type="PROSITE" id="PS50280">
    <property type="entry name" value="SET"/>
    <property type="match status" value="1"/>
</dbReference>
<evidence type="ECO:0000256" key="2">
    <source>
        <dbReference type="ARBA" id="ARBA00004286"/>
    </source>
</evidence>
<dbReference type="Gene3D" id="3.30.40.100">
    <property type="match status" value="1"/>
</dbReference>
<dbReference type="Gene3D" id="2.170.270.10">
    <property type="entry name" value="SET domain"/>
    <property type="match status" value="1"/>
</dbReference>
<dbReference type="Pfam" id="PF17907">
    <property type="entry name" value="AWS"/>
    <property type="match status" value="1"/>
</dbReference>
<feature type="compositionally biased region" description="Basic residues" evidence="11">
    <location>
        <begin position="775"/>
        <end position="785"/>
    </location>
</feature>
<evidence type="ECO:0000256" key="3">
    <source>
        <dbReference type="ARBA" id="ARBA00022454"/>
    </source>
</evidence>
<dbReference type="FunFam" id="2.170.270.10:FF:000035">
    <property type="entry name" value="Histone-lysine N-methyltransferase"/>
    <property type="match status" value="1"/>
</dbReference>
<evidence type="ECO:0000256" key="8">
    <source>
        <dbReference type="ARBA" id="ARBA00022771"/>
    </source>
</evidence>
<dbReference type="GO" id="GO:0005694">
    <property type="term" value="C:chromosome"/>
    <property type="evidence" value="ECO:0007669"/>
    <property type="project" value="UniProtKB-SubCell"/>
</dbReference>
<dbReference type="Pfam" id="PF00856">
    <property type="entry name" value="SET"/>
    <property type="match status" value="1"/>
</dbReference>
<feature type="compositionally biased region" description="Polar residues" evidence="11">
    <location>
        <begin position="760"/>
        <end position="770"/>
    </location>
</feature>
<dbReference type="PROSITE" id="PS51215">
    <property type="entry name" value="AWS"/>
    <property type="match status" value="1"/>
</dbReference>
<feature type="compositionally biased region" description="Basic residues" evidence="11">
    <location>
        <begin position="2142"/>
        <end position="2169"/>
    </location>
</feature>
<protein>
    <recommendedName>
        <fullName evidence="18">Histone-lysine N-methyltransferase ASHH2</fullName>
    </recommendedName>
</protein>
<dbReference type="CDD" id="cd19172">
    <property type="entry name" value="SET_SETD2"/>
    <property type="match status" value="1"/>
</dbReference>
<feature type="compositionally biased region" description="Basic residues" evidence="11">
    <location>
        <begin position="1191"/>
        <end position="1206"/>
    </location>
</feature>
<feature type="region of interest" description="Disordered" evidence="11">
    <location>
        <begin position="1715"/>
        <end position="1765"/>
    </location>
</feature>
<evidence type="ECO:0000313" key="17">
    <source>
        <dbReference type="Proteomes" id="UP000823388"/>
    </source>
</evidence>
<evidence type="ECO:0000259" key="13">
    <source>
        <dbReference type="PROSITE" id="PS50868"/>
    </source>
</evidence>
<keyword evidence="17" id="KW-1185">Reference proteome</keyword>
<reference evidence="16" key="1">
    <citation type="submission" date="2020-05" db="EMBL/GenBank/DDBJ databases">
        <title>WGS assembly of Panicum virgatum.</title>
        <authorList>
            <person name="Lovell J.T."/>
            <person name="Jenkins J."/>
            <person name="Shu S."/>
            <person name="Juenger T.E."/>
            <person name="Schmutz J."/>
        </authorList>
    </citation>
    <scope>NUCLEOTIDE SEQUENCE</scope>
    <source>
        <strain evidence="16">AP13</strain>
    </source>
</reference>
<evidence type="ECO:0000256" key="10">
    <source>
        <dbReference type="ARBA" id="ARBA00023242"/>
    </source>
</evidence>
<feature type="region of interest" description="Disordered" evidence="11">
    <location>
        <begin position="724"/>
        <end position="791"/>
    </location>
</feature>
<dbReference type="GO" id="GO:0008270">
    <property type="term" value="F:zinc ion binding"/>
    <property type="evidence" value="ECO:0007669"/>
    <property type="project" value="UniProtKB-KW"/>
</dbReference>
<evidence type="ECO:0000256" key="5">
    <source>
        <dbReference type="ARBA" id="ARBA00022679"/>
    </source>
</evidence>
<evidence type="ECO:0000259" key="15">
    <source>
        <dbReference type="PROSITE" id="PS51215"/>
    </source>
</evidence>
<dbReference type="InterPro" id="IPR050777">
    <property type="entry name" value="SET2_Histone-Lys_MeTrsfase"/>
</dbReference>
<keyword evidence="7" id="KW-0479">Metal-binding</keyword>
<evidence type="ECO:0000256" key="7">
    <source>
        <dbReference type="ARBA" id="ARBA00022723"/>
    </source>
</evidence>
<feature type="domain" description="SET" evidence="12">
    <location>
        <begin position="1433"/>
        <end position="1558"/>
    </location>
</feature>
<feature type="region of interest" description="Disordered" evidence="11">
    <location>
        <begin position="1093"/>
        <end position="1142"/>
    </location>
</feature>
<dbReference type="InterPro" id="IPR044437">
    <property type="entry name" value="SETD2/Set2_SET"/>
</dbReference>
<evidence type="ECO:0000256" key="1">
    <source>
        <dbReference type="ARBA" id="ARBA00004123"/>
    </source>
</evidence>
<keyword evidence="3" id="KW-0158">Chromosome</keyword>
<feature type="compositionally biased region" description="Polar residues" evidence="11">
    <location>
        <begin position="2106"/>
        <end position="2131"/>
    </location>
</feature>
<evidence type="ECO:0000256" key="6">
    <source>
        <dbReference type="ARBA" id="ARBA00022691"/>
    </source>
</evidence>
<organism evidence="16 17">
    <name type="scientific">Panicum virgatum</name>
    <name type="common">Blackwell switchgrass</name>
    <dbReference type="NCBI Taxonomy" id="38727"/>
    <lineage>
        <taxon>Eukaryota</taxon>
        <taxon>Viridiplantae</taxon>
        <taxon>Streptophyta</taxon>
        <taxon>Embryophyta</taxon>
        <taxon>Tracheophyta</taxon>
        <taxon>Spermatophyta</taxon>
        <taxon>Magnoliopsida</taxon>
        <taxon>Liliopsida</taxon>
        <taxon>Poales</taxon>
        <taxon>Poaceae</taxon>
        <taxon>PACMAD clade</taxon>
        <taxon>Panicoideae</taxon>
        <taxon>Panicodae</taxon>
        <taxon>Paniceae</taxon>
        <taxon>Panicinae</taxon>
        <taxon>Panicum</taxon>
        <taxon>Panicum sect. Hiantes</taxon>
    </lineage>
</organism>
<dbReference type="GO" id="GO:0046975">
    <property type="term" value="F:histone H3K36 methyltransferase activity"/>
    <property type="evidence" value="ECO:0007669"/>
    <property type="project" value="InterPro"/>
</dbReference>
<evidence type="ECO:0000256" key="9">
    <source>
        <dbReference type="ARBA" id="ARBA00022833"/>
    </source>
</evidence>
<keyword evidence="6" id="KW-0949">S-adenosyl-L-methionine</keyword>
<dbReference type="InterPro" id="IPR006560">
    <property type="entry name" value="AWS_dom"/>
</dbReference>
<evidence type="ECO:0000259" key="14">
    <source>
        <dbReference type="PROSITE" id="PS51050"/>
    </source>
</evidence>
<keyword evidence="9" id="KW-0862">Zinc</keyword>
<keyword evidence="8" id="KW-0863">Zinc-finger</keyword>
<feature type="compositionally biased region" description="Basic and acidic residues" evidence="11">
    <location>
        <begin position="815"/>
        <end position="827"/>
    </location>
</feature>
<dbReference type="SMART" id="SM00317">
    <property type="entry name" value="SET"/>
    <property type="match status" value="1"/>
</dbReference>
<feature type="region of interest" description="Disordered" evidence="11">
    <location>
        <begin position="2100"/>
        <end position="2178"/>
    </location>
</feature>
<dbReference type="PANTHER" id="PTHR22884">
    <property type="entry name" value="SET DOMAIN PROTEINS"/>
    <property type="match status" value="1"/>
</dbReference>
<feature type="compositionally biased region" description="Polar residues" evidence="11">
    <location>
        <begin position="1725"/>
        <end position="1735"/>
    </location>
</feature>
<feature type="compositionally biased region" description="Basic residues" evidence="11">
    <location>
        <begin position="834"/>
        <end position="843"/>
    </location>
</feature>
<dbReference type="GO" id="GO:0005634">
    <property type="term" value="C:nucleus"/>
    <property type="evidence" value="ECO:0007669"/>
    <property type="project" value="UniProtKB-SubCell"/>
</dbReference>
<gene>
    <name evidence="16" type="ORF">PVAP13_1NG288038</name>
</gene>
<dbReference type="InterPro" id="IPR011124">
    <property type="entry name" value="Znf_CW"/>
</dbReference>
<dbReference type="EMBL" id="CM029038">
    <property type="protein sequence ID" value="KAG2651538.1"/>
    <property type="molecule type" value="Genomic_DNA"/>
</dbReference>
<dbReference type="SMART" id="SM00570">
    <property type="entry name" value="AWS"/>
    <property type="match status" value="1"/>
</dbReference>
<evidence type="ECO:0000256" key="4">
    <source>
        <dbReference type="ARBA" id="ARBA00022603"/>
    </source>
</evidence>
<feature type="region of interest" description="Disordered" evidence="11">
    <location>
        <begin position="103"/>
        <end position="126"/>
    </location>
</feature>
<feature type="region of interest" description="Disordered" evidence="11">
    <location>
        <begin position="1173"/>
        <end position="1228"/>
    </location>
</feature>
<dbReference type="InterPro" id="IPR001214">
    <property type="entry name" value="SET_dom"/>
</dbReference>
<dbReference type="PROSITE" id="PS50868">
    <property type="entry name" value="POST_SET"/>
    <property type="match status" value="1"/>
</dbReference>
<evidence type="ECO:0008006" key="18">
    <source>
        <dbReference type="Google" id="ProtNLM"/>
    </source>
</evidence>